<dbReference type="OrthoDB" id="1918081at2759"/>
<sequence length="72" mass="8250">MKLRDMACTRCHKEKDEHRYDAANDADPGDIPPELHDILDGITQMEEMLCSLASPCFLMWDISQLCTTLPRL</sequence>
<dbReference type="AlphaFoldDB" id="A0A9P5N309"/>
<dbReference type="EMBL" id="WHVB01000003">
    <property type="protein sequence ID" value="KAF8485203.1"/>
    <property type="molecule type" value="Genomic_DNA"/>
</dbReference>
<reference evidence="1" key="1">
    <citation type="submission" date="2019-10" db="EMBL/GenBank/DDBJ databases">
        <authorList>
            <consortium name="DOE Joint Genome Institute"/>
            <person name="Kuo A."/>
            <person name="Miyauchi S."/>
            <person name="Kiss E."/>
            <person name="Drula E."/>
            <person name="Kohler A."/>
            <person name="Sanchez-Garcia M."/>
            <person name="Andreopoulos B."/>
            <person name="Barry K.W."/>
            <person name="Bonito G."/>
            <person name="Buee M."/>
            <person name="Carver A."/>
            <person name="Chen C."/>
            <person name="Cichocki N."/>
            <person name="Clum A."/>
            <person name="Culley D."/>
            <person name="Crous P.W."/>
            <person name="Fauchery L."/>
            <person name="Girlanda M."/>
            <person name="Hayes R."/>
            <person name="Keri Z."/>
            <person name="LaButti K."/>
            <person name="Lipzen A."/>
            <person name="Lombard V."/>
            <person name="Magnuson J."/>
            <person name="Maillard F."/>
            <person name="Morin E."/>
            <person name="Murat C."/>
            <person name="Nolan M."/>
            <person name="Ohm R."/>
            <person name="Pangilinan J."/>
            <person name="Pereira M."/>
            <person name="Perotto S."/>
            <person name="Peter M."/>
            <person name="Riley R."/>
            <person name="Sitrit Y."/>
            <person name="Stielow B."/>
            <person name="Szollosi G."/>
            <person name="Zifcakova L."/>
            <person name="Stursova M."/>
            <person name="Spatafora J.W."/>
            <person name="Tedersoo L."/>
            <person name="Vaario L.-M."/>
            <person name="Yamada A."/>
            <person name="Yan M."/>
            <person name="Wang P."/>
            <person name="Xu J."/>
            <person name="Bruns T."/>
            <person name="Baldrian P."/>
            <person name="Vilgalys R."/>
            <person name="Henrissat B."/>
            <person name="Grigoriev I.V."/>
            <person name="Hibbett D."/>
            <person name="Nagy L.G."/>
            <person name="Martin F.M."/>
        </authorList>
    </citation>
    <scope>NUCLEOTIDE SEQUENCE</scope>
    <source>
        <strain evidence="1">Prilba</strain>
    </source>
</reference>
<feature type="non-terminal residue" evidence="1">
    <location>
        <position position="72"/>
    </location>
</feature>
<evidence type="ECO:0000313" key="2">
    <source>
        <dbReference type="Proteomes" id="UP000759537"/>
    </source>
</evidence>
<accession>A0A9P5N309</accession>
<name>A0A9P5N309_9AGAM</name>
<comment type="caution">
    <text evidence="1">The sequence shown here is derived from an EMBL/GenBank/DDBJ whole genome shotgun (WGS) entry which is preliminary data.</text>
</comment>
<keyword evidence="2" id="KW-1185">Reference proteome</keyword>
<dbReference type="Proteomes" id="UP000759537">
    <property type="component" value="Unassembled WGS sequence"/>
</dbReference>
<protein>
    <submittedName>
        <fullName evidence="1">Uncharacterized protein</fullName>
    </submittedName>
</protein>
<proteinExistence type="predicted"/>
<gene>
    <name evidence="1" type="ORF">DFH94DRAFT_644559</name>
</gene>
<organism evidence="1 2">
    <name type="scientific">Russula ochroleuca</name>
    <dbReference type="NCBI Taxonomy" id="152965"/>
    <lineage>
        <taxon>Eukaryota</taxon>
        <taxon>Fungi</taxon>
        <taxon>Dikarya</taxon>
        <taxon>Basidiomycota</taxon>
        <taxon>Agaricomycotina</taxon>
        <taxon>Agaricomycetes</taxon>
        <taxon>Russulales</taxon>
        <taxon>Russulaceae</taxon>
        <taxon>Russula</taxon>
    </lineage>
</organism>
<evidence type="ECO:0000313" key="1">
    <source>
        <dbReference type="EMBL" id="KAF8485203.1"/>
    </source>
</evidence>
<reference evidence="1" key="2">
    <citation type="journal article" date="2020" name="Nat. Commun.">
        <title>Large-scale genome sequencing of mycorrhizal fungi provides insights into the early evolution of symbiotic traits.</title>
        <authorList>
            <person name="Miyauchi S."/>
            <person name="Kiss E."/>
            <person name="Kuo A."/>
            <person name="Drula E."/>
            <person name="Kohler A."/>
            <person name="Sanchez-Garcia M."/>
            <person name="Morin E."/>
            <person name="Andreopoulos B."/>
            <person name="Barry K.W."/>
            <person name="Bonito G."/>
            <person name="Buee M."/>
            <person name="Carver A."/>
            <person name="Chen C."/>
            <person name="Cichocki N."/>
            <person name="Clum A."/>
            <person name="Culley D."/>
            <person name="Crous P.W."/>
            <person name="Fauchery L."/>
            <person name="Girlanda M."/>
            <person name="Hayes R.D."/>
            <person name="Keri Z."/>
            <person name="LaButti K."/>
            <person name="Lipzen A."/>
            <person name="Lombard V."/>
            <person name="Magnuson J."/>
            <person name="Maillard F."/>
            <person name="Murat C."/>
            <person name="Nolan M."/>
            <person name="Ohm R.A."/>
            <person name="Pangilinan J."/>
            <person name="Pereira M.F."/>
            <person name="Perotto S."/>
            <person name="Peter M."/>
            <person name="Pfister S."/>
            <person name="Riley R."/>
            <person name="Sitrit Y."/>
            <person name="Stielow J.B."/>
            <person name="Szollosi G."/>
            <person name="Zifcakova L."/>
            <person name="Stursova M."/>
            <person name="Spatafora J.W."/>
            <person name="Tedersoo L."/>
            <person name="Vaario L.M."/>
            <person name="Yamada A."/>
            <person name="Yan M."/>
            <person name="Wang P."/>
            <person name="Xu J."/>
            <person name="Bruns T."/>
            <person name="Baldrian P."/>
            <person name="Vilgalys R."/>
            <person name="Dunand C."/>
            <person name="Henrissat B."/>
            <person name="Grigoriev I.V."/>
            <person name="Hibbett D."/>
            <person name="Nagy L.G."/>
            <person name="Martin F.M."/>
        </authorList>
    </citation>
    <scope>NUCLEOTIDE SEQUENCE</scope>
    <source>
        <strain evidence="1">Prilba</strain>
    </source>
</reference>